<evidence type="ECO:0000313" key="2">
    <source>
        <dbReference type="Proteomes" id="UP001565368"/>
    </source>
</evidence>
<comment type="caution">
    <text evidence="1">The sequence shown here is derived from an EMBL/GenBank/DDBJ whole genome shotgun (WGS) entry which is preliminary data.</text>
</comment>
<organism evidence="1 2">
    <name type="scientific">Vanrija albida</name>
    <dbReference type="NCBI Taxonomy" id="181172"/>
    <lineage>
        <taxon>Eukaryota</taxon>
        <taxon>Fungi</taxon>
        <taxon>Dikarya</taxon>
        <taxon>Basidiomycota</taxon>
        <taxon>Agaricomycotina</taxon>
        <taxon>Tremellomycetes</taxon>
        <taxon>Trichosporonales</taxon>
        <taxon>Trichosporonaceae</taxon>
        <taxon>Vanrija</taxon>
    </lineage>
</organism>
<dbReference type="RefSeq" id="XP_069204983.1">
    <property type="nucleotide sequence ID" value="XM_069357046.1"/>
</dbReference>
<dbReference type="Proteomes" id="UP001565368">
    <property type="component" value="Unassembled WGS sequence"/>
</dbReference>
<accession>A0ABR3PRF8</accession>
<sequence length="355" mass="40058">MAAPAVHIDHSAYPHIFAAILAHADLETQNAVARTCKAYYDAFGVVDSKHIVIRTRGDTITRGTKIGGRNRRSFTTPSKRPKQYTADEKDNVYAFLAKAVAGAEVADVEYPAHNILTWGKFRSPGVARIPTIRVVATPRITPHRADVAWTMWYPSPFFTRDSLIIFSAINHPKQEGQRLEREPGCYYLLGLEYIENVFGQRHRLVINLDIPADMTCPEESKLVHEVPPQPAFGPHDHPSEVVIVFRPPATQPRQAPVRDPWWERIAIRLAKDIRKGWRYTFVGTDAFQPPMALGPSGDIAASFEEIVLGEHHKRHTTDDDPFTLETPESGTFEFLTRDAYRAKVGEEQFALETRV</sequence>
<dbReference type="EMBL" id="JBBXJM010000007">
    <property type="protein sequence ID" value="KAL1405039.1"/>
    <property type="molecule type" value="Genomic_DNA"/>
</dbReference>
<reference evidence="1 2" key="1">
    <citation type="submission" date="2023-08" db="EMBL/GenBank/DDBJ databases">
        <title>Annotated Genome Sequence of Vanrija albida AlHP1.</title>
        <authorList>
            <person name="Herzog R."/>
        </authorList>
    </citation>
    <scope>NUCLEOTIDE SEQUENCE [LARGE SCALE GENOMIC DNA]</scope>
    <source>
        <strain evidence="1 2">AlHP1</strain>
    </source>
</reference>
<protein>
    <submittedName>
        <fullName evidence="1">Uncharacterized protein</fullName>
    </submittedName>
</protein>
<name>A0ABR3PRF8_9TREE</name>
<proteinExistence type="predicted"/>
<keyword evidence="2" id="KW-1185">Reference proteome</keyword>
<dbReference type="GeneID" id="95989705"/>
<evidence type="ECO:0000313" key="1">
    <source>
        <dbReference type="EMBL" id="KAL1405039.1"/>
    </source>
</evidence>
<gene>
    <name evidence="1" type="ORF">Q8F55_008662</name>
</gene>